<organism evidence="2 3">
    <name type="scientific">Tistlia consotensis USBA 355</name>
    <dbReference type="NCBI Taxonomy" id="560819"/>
    <lineage>
        <taxon>Bacteria</taxon>
        <taxon>Pseudomonadati</taxon>
        <taxon>Pseudomonadota</taxon>
        <taxon>Alphaproteobacteria</taxon>
        <taxon>Rhodospirillales</taxon>
        <taxon>Rhodovibrionaceae</taxon>
        <taxon>Tistlia</taxon>
    </lineage>
</organism>
<dbReference type="GO" id="GO:0008410">
    <property type="term" value="F:CoA-transferase activity"/>
    <property type="evidence" value="ECO:0007669"/>
    <property type="project" value="TreeGrafter"/>
</dbReference>
<dbReference type="SUPFAM" id="SSF89796">
    <property type="entry name" value="CoA-transferase family III (CaiB/BaiF)"/>
    <property type="match status" value="1"/>
</dbReference>
<accession>A0A1Y6CI75</accession>
<name>A0A1Y6CI75_9PROT</name>
<evidence type="ECO:0000313" key="3">
    <source>
        <dbReference type="Proteomes" id="UP000192917"/>
    </source>
</evidence>
<evidence type="ECO:0000313" key="2">
    <source>
        <dbReference type="EMBL" id="SMF65848.1"/>
    </source>
</evidence>
<dbReference type="Gene3D" id="3.40.50.10540">
    <property type="entry name" value="Crotonobetainyl-coa:carnitine coa-transferase, domain 1"/>
    <property type="match status" value="1"/>
</dbReference>
<gene>
    <name evidence="2" type="ORF">SAMN05428998_12654</name>
</gene>
<dbReference type="STRING" id="560819.SAMN05428998_12654"/>
<reference evidence="2 3" key="1">
    <citation type="submission" date="2017-04" db="EMBL/GenBank/DDBJ databases">
        <authorList>
            <person name="Afonso C.L."/>
            <person name="Miller P.J."/>
            <person name="Scott M.A."/>
            <person name="Spackman E."/>
            <person name="Goraichik I."/>
            <person name="Dimitrov K.M."/>
            <person name="Suarez D.L."/>
            <person name="Swayne D.E."/>
        </authorList>
    </citation>
    <scope>NUCLEOTIDE SEQUENCE [LARGE SCALE GENOMIC DNA]</scope>
    <source>
        <strain evidence="2 3">USBA 355</strain>
    </source>
</reference>
<dbReference type="Pfam" id="PF02515">
    <property type="entry name" value="CoA_transf_3"/>
    <property type="match status" value="1"/>
</dbReference>
<dbReference type="PANTHER" id="PTHR48207">
    <property type="entry name" value="SUCCINATE--HYDROXYMETHYLGLUTARATE COA-TRANSFERASE"/>
    <property type="match status" value="1"/>
</dbReference>
<dbReference type="AlphaFoldDB" id="A0A1Y6CI75"/>
<sequence length="90" mass="9866">MLRLLDGVRVIEAGHVVLGPYAGQFLGDFGADVVEIEPIEGDVYRGVGLARSRGMSAQWMACNRLVHGADAFLHNMRETRWPGSVSTIRL</sequence>
<keyword evidence="1 2" id="KW-0808">Transferase</keyword>
<dbReference type="RefSeq" id="WP_085125316.1">
    <property type="nucleotide sequence ID" value="NZ_FWZX01000026.1"/>
</dbReference>
<dbReference type="InterPro" id="IPR050483">
    <property type="entry name" value="CoA-transferase_III_domain"/>
</dbReference>
<dbReference type="InterPro" id="IPR003673">
    <property type="entry name" value="CoA-Trfase_fam_III"/>
</dbReference>
<dbReference type="EMBL" id="FWZX01000026">
    <property type="protein sequence ID" value="SMF65848.1"/>
    <property type="molecule type" value="Genomic_DNA"/>
</dbReference>
<dbReference type="Proteomes" id="UP000192917">
    <property type="component" value="Unassembled WGS sequence"/>
</dbReference>
<proteinExistence type="predicted"/>
<evidence type="ECO:0000256" key="1">
    <source>
        <dbReference type="ARBA" id="ARBA00022679"/>
    </source>
</evidence>
<keyword evidence="3" id="KW-1185">Reference proteome</keyword>
<dbReference type="PANTHER" id="PTHR48207:SF4">
    <property type="entry name" value="BLL6097 PROTEIN"/>
    <property type="match status" value="1"/>
</dbReference>
<dbReference type="InterPro" id="IPR023606">
    <property type="entry name" value="CoA-Trfase_III_dom_1_sf"/>
</dbReference>
<protein>
    <submittedName>
        <fullName evidence="2">CoA-transferase family III</fullName>
    </submittedName>
</protein>